<dbReference type="EMBL" id="CAJNBJ010000001">
    <property type="protein sequence ID" value="CAE6701151.1"/>
    <property type="molecule type" value="Genomic_DNA"/>
</dbReference>
<comment type="caution">
    <text evidence="1">The sequence shown here is derived from an EMBL/GenBank/DDBJ whole genome shotgun (WGS) entry which is preliminary data.</text>
</comment>
<gene>
    <name evidence="1" type="ORF">NSPZN2_10742</name>
</gene>
<sequence length="96" mass="10461">MREHNVIQTGPVFLFPLTKQDMFGQSFTVCYASSNPSALRPLSPLFPTCIPLSIAEVPHTPDDSVAAYAVVILRRAHQPLLCHLWSGSGSAILRDG</sequence>
<organism evidence="1 2">
    <name type="scientific">Nitrospira defluvii</name>
    <dbReference type="NCBI Taxonomy" id="330214"/>
    <lineage>
        <taxon>Bacteria</taxon>
        <taxon>Pseudomonadati</taxon>
        <taxon>Nitrospirota</taxon>
        <taxon>Nitrospiria</taxon>
        <taxon>Nitrospirales</taxon>
        <taxon>Nitrospiraceae</taxon>
        <taxon>Nitrospira</taxon>
    </lineage>
</organism>
<name>A0ABN7KMJ7_9BACT</name>
<keyword evidence="2" id="KW-1185">Reference proteome</keyword>
<protein>
    <recommendedName>
        <fullName evidence="3">RES domain-containing protein</fullName>
    </recommendedName>
</protein>
<proteinExistence type="predicted"/>
<evidence type="ECO:0000313" key="1">
    <source>
        <dbReference type="EMBL" id="CAE6701151.1"/>
    </source>
</evidence>
<evidence type="ECO:0008006" key="3">
    <source>
        <dbReference type="Google" id="ProtNLM"/>
    </source>
</evidence>
<accession>A0ABN7KMJ7</accession>
<reference evidence="1 2" key="1">
    <citation type="submission" date="2021-02" db="EMBL/GenBank/DDBJ databases">
        <authorList>
            <person name="Han P."/>
        </authorList>
    </citation>
    <scope>NUCLEOTIDE SEQUENCE [LARGE SCALE GENOMIC DNA]</scope>
    <source>
        <strain evidence="1">Candidatus Nitrospira sp. ZN2</strain>
    </source>
</reference>
<dbReference type="Proteomes" id="UP000675880">
    <property type="component" value="Unassembled WGS sequence"/>
</dbReference>
<evidence type="ECO:0000313" key="2">
    <source>
        <dbReference type="Proteomes" id="UP000675880"/>
    </source>
</evidence>